<dbReference type="InterPro" id="IPR001576">
    <property type="entry name" value="Phosphoglycerate_kinase"/>
</dbReference>
<dbReference type="EMBL" id="BARS01043477">
    <property type="protein sequence ID" value="GAG39948.1"/>
    <property type="molecule type" value="Genomic_DNA"/>
</dbReference>
<dbReference type="GO" id="GO:0004618">
    <property type="term" value="F:phosphoglycerate kinase activity"/>
    <property type="evidence" value="ECO:0007669"/>
    <property type="project" value="UniProtKB-EC"/>
</dbReference>
<evidence type="ECO:0000256" key="1">
    <source>
        <dbReference type="ARBA" id="ARBA00000642"/>
    </source>
</evidence>
<sequence length="203" mass="22391">MMAKLSVRDLKINGKRIFVRVDFNVPLDENLTITDDTRIRASLPTIEYVLQQGGIPILASHFGRPKGTVNPKLSLAPVAKRLEELMNHKVIFARDCIGEEVKKIAQGLKQGDVLLLENTRFHLEEKKNDPSFSKELASLADLYVNDAFGSAHRAHASVEGVAHHFDNPAGGFLMEKELKYLGNALTDPKRPLLALIGGAKVST</sequence>
<dbReference type="EC" id="2.7.2.3" evidence="3"/>
<comment type="similarity">
    <text evidence="2">Belongs to the phosphoglycerate kinase family.</text>
</comment>
<evidence type="ECO:0000256" key="4">
    <source>
        <dbReference type="ARBA" id="ARBA00022679"/>
    </source>
</evidence>
<dbReference type="InterPro" id="IPR036043">
    <property type="entry name" value="Phosphoglycerate_kinase_sf"/>
</dbReference>
<dbReference type="InterPro" id="IPR015824">
    <property type="entry name" value="Phosphoglycerate_kinase_N"/>
</dbReference>
<evidence type="ECO:0000256" key="2">
    <source>
        <dbReference type="ARBA" id="ARBA00008982"/>
    </source>
</evidence>
<protein>
    <recommendedName>
        <fullName evidence="3">phosphoglycerate kinase</fullName>
        <ecNumber evidence="3">2.7.2.3</ecNumber>
    </recommendedName>
</protein>
<accession>X0XTJ9</accession>
<dbReference type="Gene3D" id="3.40.50.1260">
    <property type="entry name" value="Phosphoglycerate kinase, N-terminal domain"/>
    <property type="match status" value="2"/>
</dbReference>
<feature type="non-terminal residue" evidence="8">
    <location>
        <position position="203"/>
    </location>
</feature>
<dbReference type="Pfam" id="PF00162">
    <property type="entry name" value="PGK"/>
    <property type="match status" value="1"/>
</dbReference>
<evidence type="ECO:0000256" key="5">
    <source>
        <dbReference type="ARBA" id="ARBA00022741"/>
    </source>
</evidence>
<dbReference type="PRINTS" id="PR00477">
    <property type="entry name" value="PHGLYCKINASE"/>
</dbReference>
<dbReference type="GO" id="GO:0006096">
    <property type="term" value="P:glycolytic process"/>
    <property type="evidence" value="ECO:0007669"/>
    <property type="project" value="InterPro"/>
</dbReference>
<comment type="caution">
    <text evidence="8">The sequence shown here is derived from an EMBL/GenBank/DDBJ whole genome shotgun (WGS) entry which is preliminary data.</text>
</comment>
<keyword evidence="7" id="KW-0067">ATP-binding</keyword>
<dbReference type="SUPFAM" id="SSF53748">
    <property type="entry name" value="Phosphoglycerate kinase"/>
    <property type="match status" value="1"/>
</dbReference>
<proteinExistence type="inferred from homology"/>
<dbReference type="FunFam" id="3.40.50.1260:FF:000006">
    <property type="entry name" value="Phosphoglycerate kinase"/>
    <property type="match status" value="1"/>
</dbReference>
<dbReference type="AlphaFoldDB" id="X0XTJ9"/>
<evidence type="ECO:0000313" key="8">
    <source>
        <dbReference type="EMBL" id="GAG39948.1"/>
    </source>
</evidence>
<keyword evidence="4" id="KW-0808">Transferase</keyword>
<dbReference type="GO" id="GO:0006094">
    <property type="term" value="P:gluconeogenesis"/>
    <property type="evidence" value="ECO:0007669"/>
    <property type="project" value="TreeGrafter"/>
</dbReference>
<dbReference type="GO" id="GO:0005829">
    <property type="term" value="C:cytosol"/>
    <property type="evidence" value="ECO:0007669"/>
    <property type="project" value="TreeGrafter"/>
</dbReference>
<name>X0XTJ9_9ZZZZ</name>
<gene>
    <name evidence="8" type="ORF">S01H1_65816</name>
</gene>
<dbReference type="PANTHER" id="PTHR11406">
    <property type="entry name" value="PHOSPHOGLYCERATE KINASE"/>
    <property type="match status" value="1"/>
</dbReference>
<reference evidence="8" key="1">
    <citation type="journal article" date="2014" name="Front. Microbiol.">
        <title>High frequency of phylogenetically diverse reductive dehalogenase-homologous genes in deep subseafloor sedimentary metagenomes.</title>
        <authorList>
            <person name="Kawai M."/>
            <person name="Futagami T."/>
            <person name="Toyoda A."/>
            <person name="Takaki Y."/>
            <person name="Nishi S."/>
            <person name="Hori S."/>
            <person name="Arai W."/>
            <person name="Tsubouchi T."/>
            <person name="Morono Y."/>
            <person name="Uchiyama I."/>
            <person name="Ito T."/>
            <person name="Fujiyama A."/>
            <person name="Inagaki F."/>
            <person name="Takami H."/>
        </authorList>
    </citation>
    <scope>NUCLEOTIDE SEQUENCE</scope>
    <source>
        <strain evidence="8">Expedition CK06-06</strain>
    </source>
</reference>
<dbReference type="GO" id="GO:0005524">
    <property type="term" value="F:ATP binding"/>
    <property type="evidence" value="ECO:0007669"/>
    <property type="project" value="UniProtKB-KW"/>
</dbReference>
<dbReference type="PANTHER" id="PTHR11406:SF23">
    <property type="entry name" value="PHOSPHOGLYCERATE KINASE 1, CHLOROPLASTIC-RELATED"/>
    <property type="match status" value="1"/>
</dbReference>
<keyword evidence="5" id="KW-0547">Nucleotide-binding</keyword>
<keyword evidence="6" id="KW-0418">Kinase</keyword>
<organism evidence="8">
    <name type="scientific">marine sediment metagenome</name>
    <dbReference type="NCBI Taxonomy" id="412755"/>
    <lineage>
        <taxon>unclassified sequences</taxon>
        <taxon>metagenomes</taxon>
        <taxon>ecological metagenomes</taxon>
    </lineage>
</organism>
<evidence type="ECO:0000256" key="7">
    <source>
        <dbReference type="ARBA" id="ARBA00022840"/>
    </source>
</evidence>
<evidence type="ECO:0000256" key="3">
    <source>
        <dbReference type="ARBA" id="ARBA00013061"/>
    </source>
</evidence>
<evidence type="ECO:0000256" key="6">
    <source>
        <dbReference type="ARBA" id="ARBA00022777"/>
    </source>
</evidence>
<dbReference type="GO" id="GO:0043531">
    <property type="term" value="F:ADP binding"/>
    <property type="evidence" value="ECO:0007669"/>
    <property type="project" value="TreeGrafter"/>
</dbReference>
<comment type="catalytic activity">
    <reaction evidence="1">
        <text>(2R)-3-phosphoglycerate + ATP = (2R)-3-phospho-glyceroyl phosphate + ADP</text>
        <dbReference type="Rhea" id="RHEA:14801"/>
        <dbReference type="ChEBI" id="CHEBI:30616"/>
        <dbReference type="ChEBI" id="CHEBI:57604"/>
        <dbReference type="ChEBI" id="CHEBI:58272"/>
        <dbReference type="ChEBI" id="CHEBI:456216"/>
        <dbReference type="EC" id="2.7.2.3"/>
    </reaction>
</comment>